<dbReference type="RefSeq" id="WP_248633310.1">
    <property type="nucleotide sequence ID" value="NZ_JALPTH010000008.1"/>
</dbReference>
<protein>
    <recommendedName>
        <fullName evidence="5">Lipoprotein</fullName>
    </recommendedName>
</protein>
<evidence type="ECO:0000256" key="1">
    <source>
        <dbReference type="SAM" id="MobiDB-lite"/>
    </source>
</evidence>
<evidence type="ECO:0000313" key="4">
    <source>
        <dbReference type="Proteomes" id="UP001522868"/>
    </source>
</evidence>
<evidence type="ECO:0000256" key="2">
    <source>
        <dbReference type="SAM" id="SignalP"/>
    </source>
</evidence>
<feature type="region of interest" description="Disordered" evidence="1">
    <location>
        <begin position="25"/>
        <end position="142"/>
    </location>
</feature>
<dbReference type="Proteomes" id="UP001522868">
    <property type="component" value="Unassembled WGS sequence"/>
</dbReference>
<feature type="compositionally biased region" description="Low complexity" evidence="1">
    <location>
        <begin position="45"/>
        <end position="80"/>
    </location>
</feature>
<feature type="chain" id="PRO_5047489578" description="Lipoprotein" evidence="2">
    <location>
        <begin position="26"/>
        <end position="218"/>
    </location>
</feature>
<comment type="caution">
    <text evidence="3">The sequence shown here is derived from an EMBL/GenBank/DDBJ whole genome shotgun (WGS) entry which is preliminary data.</text>
</comment>
<reference evidence="3 4" key="1">
    <citation type="submission" date="2022-04" db="EMBL/GenBank/DDBJ databases">
        <title>Streptomyces sp. nov. LCR6-01 isolated from Lichen of Dirinaria sp.</title>
        <authorList>
            <person name="Kanchanasin P."/>
            <person name="Tanasupawat S."/>
            <person name="Phongsopitanun W."/>
        </authorList>
    </citation>
    <scope>NUCLEOTIDE SEQUENCE [LARGE SCALE GENOMIC DNA]</scope>
    <source>
        <strain evidence="3 4">LCR6-01</strain>
    </source>
</reference>
<feature type="compositionally biased region" description="Low complexity" evidence="1">
    <location>
        <begin position="91"/>
        <end position="113"/>
    </location>
</feature>
<keyword evidence="4" id="KW-1185">Reference proteome</keyword>
<sequence length="218" mass="21107">MPGLTGLVRRTPLQAAVVVATLALAGCGGGGDDSANARPSSGKGTPSPVATSAPGSPTPSAGASGTPTGTPEPGGTESAGASERPGGGGRTASPTSGSAPSASPSDRATTSAPGRAPQPSRKPAEAGGRAVEGSWVGTTEGRPVSLTVKQGRAVVLAEAHVCQGTAEGPATSLTLRLTCDSDYTARTEGTARAKGGKITVEWQGGVKDKLTEAAAPKE</sequence>
<proteinExistence type="predicted"/>
<accession>A0ABT0I998</accession>
<feature type="signal peptide" evidence="2">
    <location>
        <begin position="1"/>
        <end position="25"/>
    </location>
</feature>
<organism evidence="3 4">
    <name type="scientific">Streptomyces lichenis</name>
    <dbReference type="NCBI Taxonomy" id="2306967"/>
    <lineage>
        <taxon>Bacteria</taxon>
        <taxon>Bacillati</taxon>
        <taxon>Actinomycetota</taxon>
        <taxon>Actinomycetes</taxon>
        <taxon>Kitasatosporales</taxon>
        <taxon>Streptomycetaceae</taxon>
        <taxon>Streptomyces</taxon>
    </lineage>
</organism>
<name>A0ABT0I998_9ACTN</name>
<gene>
    <name evidence="3" type="ORF">M1O15_10940</name>
</gene>
<dbReference type="EMBL" id="JALPTH010000008">
    <property type="protein sequence ID" value="MCK8677901.1"/>
    <property type="molecule type" value="Genomic_DNA"/>
</dbReference>
<evidence type="ECO:0000313" key="3">
    <source>
        <dbReference type="EMBL" id="MCK8677901.1"/>
    </source>
</evidence>
<evidence type="ECO:0008006" key="5">
    <source>
        <dbReference type="Google" id="ProtNLM"/>
    </source>
</evidence>
<keyword evidence="2" id="KW-0732">Signal</keyword>